<dbReference type="GO" id="GO:0015175">
    <property type="term" value="F:neutral L-amino acid transmembrane transporter activity"/>
    <property type="evidence" value="ECO:0007669"/>
    <property type="project" value="TreeGrafter"/>
</dbReference>
<dbReference type="InterPro" id="IPR036458">
    <property type="entry name" value="Na:dicarbo_symporter_sf"/>
</dbReference>
<dbReference type="GO" id="GO:0005313">
    <property type="term" value="F:L-glutamate transmembrane transporter activity"/>
    <property type="evidence" value="ECO:0007669"/>
    <property type="project" value="TreeGrafter"/>
</dbReference>
<sequence length="160" mass="17984">MGSLAITYYLVTTIIAVIVSGIPIRQSSNEFISSTEHPYSPFGITCLIMEKILEIRDLADTARMLEMYIFTYPKLLCAHEPPSCKDRTSSIKRKFVTKRAWTRNISTKASVKNKNFIEVGTALYEVAAAIFIAQMNGVYLSFAQVITASVTYRVQLILPF</sequence>
<dbReference type="Gene3D" id="1.10.3860.10">
    <property type="entry name" value="Sodium:dicarboxylate symporter"/>
    <property type="match status" value="1"/>
</dbReference>
<dbReference type="GO" id="GO:0005886">
    <property type="term" value="C:plasma membrane"/>
    <property type="evidence" value="ECO:0007669"/>
    <property type="project" value="TreeGrafter"/>
</dbReference>
<protein>
    <submittedName>
        <fullName evidence="6">Uncharacterized protein</fullName>
    </submittedName>
</protein>
<dbReference type="GO" id="GO:0015501">
    <property type="term" value="F:glutamate:sodium symporter activity"/>
    <property type="evidence" value="ECO:0007669"/>
    <property type="project" value="TreeGrafter"/>
</dbReference>
<comment type="similarity">
    <text evidence="1">Belongs to the dicarboxylate/amino acid:cation symporter (DAACS) (TC 2.A.23) family.</text>
</comment>
<gene>
    <name evidence="6" type="ORF">KIN20_019818</name>
</gene>
<name>A0AAD5QQF4_PARTN</name>
<evidence type="ECO:0000256" key="2">
    <source>
        <dbReference type="ARBA" id="ARBA00022692"/>
    </source>
</evidence>
<keyword evidence="3 5" id="KW-1133">Transmembrane helix</keyword>
<dbReference type="EMBL" id="JAHQIW010003952">
    <property type="protein sequence ID" value="KAJ1360763.1"/>
    <property type="molecule type" value="Genomic_DNA"/>
</dbReference>
<dbReference type="PANTHER" id="PTHR11958">
    <property type="entry name" value="SODIUM/DICARBOXYLATE SYMPORTER-RELATED"/>
    <property type="match status" value="1"/>
</dbReference>
<comment type="caution">
    <text evidence="6">The sequence shown here is derived from an EMBL/GenBank/DDBJ whole genome shotgun (WGS) entry which is preliminary data.</text>
</comment>
<dbReference type="PANTHER" id="PTHR11958:SF63">
    <property type="entry name" value="AMINO ACID TRANSPORTER"/>
    <property type="match status" value="1"/>
</dbReference>
<keyword evidence="2 5" id="KW-0812">Transmembrane</keyword>
<dbReference type="Proteomes" id="UP001196413">
    <property type="component" value="Unassembled WGS sequence"/>
</dbReference>
<reference evidence="6" key="1">
    <citation type="submission" date="2021-06" db="EMBL/GenBank/DDBJ databases">
        <title>Parelaphostrongylus tenuis whole genome reference sequence.</title>
        <authorList>
            <person name="Garwood T.J."/>
            <person name="Larsen P.A."/>
            <person name="Fountain-Jones N.M."/>
            <person name="Garbe J.R."/>
            <person name="Macchietto M.G."/>
            <person name="Kania S.A."/>
            <person name="Gerhold R.W."/>
            <person name="Richards J.E."/>
            <person name="Wolf T.M."/>
        </authorList>
    </citation>
    <scope>NUCLEOTIDE SEQUENCE</scope>
    <source>
        <strain evidence="6">MNPRO001-30</strain>
        <tissue evidence="6">Meninges</tissue>
    </source>
</reference>
<keyword evidence="7" id="KW-1185">Reference proteome</keyword>
<evidence type="ECO:0000313" key="7">
    <source>
        <dbReference type="Proteomes" id="UP001196413"/>
    </source>
</evidence>
<dbReference type="AlphaFoldDB" id="A0AAD5QQF4"/>
<accession>A0AAD5QQF4</accession>
<evidence type="ECO:0000256" key="4">
    <source>
        <dbReference type="ARBA" id="ARBA00023136"/>
    </source>
</evidence>
<keyword evidence="4 5" id="KW-0472">Membrane</keyword>
<evidence type="ECO:0000313" key="6">
    <source>
        <dbReference type="EMBL" id="KAJ1360763.1"/>
    </source>
</evidence>
<evidence type="ECO:0000256" key="3">
    <source>
        <dbReference type="ARBA" id="ARBA00022989"/>
    </source>
</evidence>
<proteinExistence type="inferred from homology"/>
<evidence type="ECO:0000256" key="1">
    <source>
        <dbReference type="ARBA" id="ARBA00006148"/>
    </source>
</evidence>
<organism evidence="6 7">
    <name type="scientific">Parelaphostrongylus tenuis</name>
    <name type="common">Meningeal worm</name>
    <dbReference type="NCBI Taxonomy" id="148309"/>
    <lineage>
        <taxon>Eukaryota</taxon>
        <taxon>Metazoa</taxon>
        <taxon>Ecdysozoa</taxon>
        <taxon>Nematoda</taxon>
        <taxon>Chromadorea</taxon>
        <taxon>Rhabditida</taxon>
        <taxon>Rhabditina</taxon>
        <taxon>Rhabditomorpha</taxon>
        <taxon>Strongyloidea</taxon>
        <taxon>Metastrongylidae</taxon>
        <taxon>Parelaphostrongylus</taxon>
    </lineage>
</organism>
<dbReference type="InterPro" id="IPR050746">
    <property type="entry name" value="DAACS"/>
</dbReference>
<feature type="transmembrane region" description="Helical" evidence="5">
    <location>
        <begin position="6"/>
        <end position="24"/>
    </location>
</feature>
<evidence type="ECO:0000256" key="5">
    <source>
        <dbReference type="SAM" id="Phobius"/>
    </source>
</evidence>